<evidence type="ECO:0000256" key="8">
    <source>
        <dbReference type="ARBA" id="ARBA00022737"/>
    </source>
</evidence>
<evidence type="ECO:0000256" key="2">
    <source>
        <dbReference type="ARBA" id="ARBA00004246"/>
    </source>
</evidence>
<feature type="domain" description="SH3" evidence="13">
    <location>
        <begin position="930"/>
        <end position="991"/>
    </location>
</feature>
<feature type="compositionally biased region" description="Polar residues" evidence="12">
    <location>
        <begin position="104"/>
        <end position="122"/>
    </location>
</feature>
<feature type="non-terminal residue" evidence="15">
    <location>
        <position position="991"/>
    </location>
</feature>
<organism evidence="15 16">
    <name type="scientific">Buphagus erythrorhynchus</name>
    <name type="common">red-billed oxpecker</name>
    <dbReference type="NCBI Taxonomy" id="245048"/>
    <lineage>
        <taxon>Eukaryota</taxon>
        <taxon>Metazoa</taxon>
        <taxon>Chordata</taxon>
        <taxon>Craniata</taxon>
        <taxon>Vertebrata</taxon>
        <taxon>Euteleostomi</taxon>
        <taxon>Archelosauria</taxon>
        <taxon>Archosauria</taxon>
        <taxon>Dinosauria</taxon>
        <taxon>Saurischia</taxon>
        <taxon>Theropoda</taxon>
        <taxon>Coelurosauria</taxon>
        <taxon>Aves</taxon>
        <taxon>Neognathae</taxon>
        <taxon>Neoaves</taxon>
        <taxon>Telluraves</taxon>
        <taxon>Australaves</taxon>
        <taxon>Passeriformes</taxon>
        <taxon>Sturnidae</taxon>
        <taxon>Buphagus</taxon>
    </lineage>
</organism>
<feature type="region of interest" description="Disordered" evidence="12">
    <location>
        <begin position="894"/>
        <end position="929"/>
    </location>
</feature>
<keyword evidence="16" id="KW-1185">Reference proteome</keyword>
<keyword evidence="4 11" id="KW-0728">SH3 domain</keyword>
<keyword evidence="10" id="KW-0472">Membrane</keyword>
<sequence length="991" mass="111415">PLCTRSISAVKIIPVKKVKSSPHLVLPTEMDPTKVCSGKGAVTLRATPSNEGNRNISSPCPQDAEQPEIFFPLTDDWRSSSNTDANGDAQPSSLAAKGYRSVRPNLSSDSKPQDATATTSAQPGVIVVPLLQVNPDRQQEGSSSTPPPPLVPFGQGSVFPEIVSPGSPLTFPTLDDFIPPHLQRGSHHNQAPSTSGTLPSVYPKLPFFSSPPSLVPPVTGALHRGLKPEITGVISHKDPGPVLNEVPQPGTDYPTSITSISKSASAYPSTTIVNPTIVLLQHNRDKNPPLSFPDAVPDRLVSDKVDSALLRDKPVQEAVPSEKRAVEEKRSSVKSPQYMADTSVDDIGIPLRNTDRSKDWYKTMFKQIHKLNRDNPEENPYCPTYTFPELPEIQQKTEGTGSLHVFICLLSRSPVFLYVIYPTGRTQVPRSKSEMDNIDSEKVVKRSATLPLPNRTSSLKSSPERTDWEPPDKKVDTRKYRAEPRSIYDYQPGKSSVLNNEKMTRDISPEEIDLKHETWYKFFSELEFGKPPPKKIWDYTPGDCSILTREDRKSDLEKDLYLYQTELEADLEKMEKLYKAPHKKPQKLSASRCDLLVSLFFFFVYSSSTYSPNYHAVKRESELALGDPAALENERQIYKSVLEGGDIPFQGLSGLKRPSSSASTKVDSESPRHFAPVDYMETPEEILRRRHDDKEKLLEDQRRLKREQEEADIAARRHTGVIPTHHQFITNERFGDLLNVDDTAKRKSGSEMRPARAKFDFKAQTLKELPLQKGDIVYIYKQIDQNWLEGEHHGRVGIFPRSYIEFLPPAEKAQPKKPLPLQVLEYGDAIAKFNFNGDTQVEMSFRKGERITLIRRVDENWYEGRISGTSRQGIFPVTYVEVLKRPVVKNAIDYPDPPVSLSPSRSMTASPQQPQAQQQGASPERSQTPRDIVSYQALYSYTPQNDDELELRDGDIVDVMEKCDDGWFVGTSRRTRQFGTFPGNYVKLLYL</sequence>
<feature type="region of interest" description="Disordered" evidence="12">
    <location>
        <begin position="652"/>
        <end position="671"/>
    </location>
</feature>
<comment type="caution">
    <text evidence="15">The sequence shown here is derived from an EMBL/GenBank/DDBJ whole genome shotgun (WGS) entry which is preliminary data.</text>
</comment>
<evidence type="ECO:0000313" key="15">
    <source>
        <dbReference type="EMBL" id="NXT97910.1"/>
    </source>
</evidence>
<feature type="compositionally biased region" description="Basic and acidic residues" evidence="12">
    <location>
        <begin position="431"/>
        <end position="444"/>
    </location>
</feature>
<keyword evidence="8" id="KW-0677">Repeat</keyword>
<evidence type="ECO:0000256" key="7">
    <source>
        <dbReference type="ARBA" id="ARBA00022553"/>
    </source>
</evidence>
<dbReference type="CDD" id="cd11922">
    <property type="entry name" value="SH3_Sorbs1_2"/>
    <property type="match status" value="1"/>
</dbReference>
<evidence type="ECO:0000256" key="10">
    <source>
        <dbReference type="ARBA" id="ARBA00023136"/>
    </source>
</evidence>
<feature type="region of interest" description="Disordered" evidence="12">
    <location>
        <begin position="44"/>
        <end position="123"/>
    </location>
</feature>
<dbReference type="InterPro" id="IPR035611">
    <property type="entry name" value="SORBS1_SH3_2"/>
</dbReference>
<dbReference type="PANTHER" id="PTHR14167">
    <property type="entry name" value="SH3 DOMAIN-CONTAINING"/>
    <property type="match status" value="1"/>
</dbReference>
<feature type="compositionally biased region" description="Basic and acidic residues" evidence="12">
    <location>
        <begin position="313"/>
        <end position="331"/>
    </location>
</feature>
<dbReference type="PRINTS" id="PR00452">
    <property type="entry name" value="SH3DOMAIN"/>
</dbReference>
<dbReference type="FunFam" id="2.30.30.40:FF:000001">
    <property type="entry name" value="Sorbin and SH3 domain-containing protein 1 isoform 2"/>
    <property type="match status" value="1"/>
</dbReference>
<dbReference type="PROSITE" id="PS50002">
    <property type="entry name" value="SH3"/>
    <property type="match status" value="3"/>
</dbReference>
<dbReference type="GO" id="GO:0005886">
    <property type="term" value="C:plasma membrane"/>
    <property type="evidence" value="ECO:0007669"/>
    <property type="project" value="UniProtKB-SubCell"/>
</dbReference>
<evidence type="ECO:0000256" key="12">
    <source>
        <dbReference type="SAM" id="MobiDB-lite"/>
    </source>
</evidence>
<dbReference type="Pfam" id="PF02208">
    <property type="entry name" value="Sorb"/>
    <property type="match status" value="1"/>
</dbReference>
<evidence type="ECO:0000256" key="9">
    <source>
        <dbReference type="ARBA" id="ARBA00022949"/>
    </source>
</evidence>
<dbReference type="Pfam" id="PF14604">
    <property type="entry name" value="SH3_9"/>
    <property type="match status" value="1"/>
</dbReference>
<dbReference type="FunFam" id="2.30.30.40:FF:000003">
    <property type="entry name" value="Sorbin and SH3 domain-containing protein 1 isoform 2"/>
    <property type="match status" value="1"/>
</dbReference>
<dbReference type="InterPro" id="IPR050384">
    <property type="entry name" value="Endophilin_SH3RF"/>
</dbReference>
<dbReference type="GO" id="GO:0005634">
    <property type="term" value="C:nucleus"/>
    <property type="evidence" value="ECO:0007669"/>
    <property type="project" value="TreeGrafter"/>
</dbReference>
<evidence type="ECO:0000256" key="3">
    <source>
        <dbReference type="ARBA" id="ARBA00004496"/>
    </source>
</evidence>
<dbReference type="GO" id="GO:0031589">
    <property type="term" value="P:cell-substrate adhesion"/>
    <property type="evidence" value="ECO:0007669"/>
    <property type="project" value="TreeGrafter"/>
</dbReference>
<feature type="domain" description="SoHo" evidence="14">
    <location>
        <begin position="332"/>
        <end position="390"/>
    </location>
</feature>
<keyword evidence="7" id="KW-0597">Phosphoprotein</keyword>
<dbReference type="OrthoDB" id="73680at2759"/>
<feature type="compositionally biased region" description="Polar residues" evidence="12">
    <location>
        <begin position="79"/>
        <end position="93"/>
    </location>
</feature>
<evidence type="ECO:0000259" key="13">
    <source>
        <dbReference type="PROSITE" id="PS50002"/>
    </source>
</evidence>
<feature type="compositionally biased region" description="Low complexity" evidence="12">
    <location>
        <begin position="909"/>
        <end position="923"/>
    </location>
</feature>
<keyword evidence="6" id="KW-0963">Cytoplasm</keyword>
<proteinExistence type="predicted"/>
<dbReference type="PANTHER" id="PTHR14167:SF64">
    <property type="entry name" value="SORBIN AND SH3 DOMAIN-CONTAINING PROTEIN 1"/>
    <property type="match status" value="1"/>
</dbReference>
<evidence type="ECO:0000256" key="11">
    <source>
        <dbReference type="PROSITE-ProRule" id="PRU00192"/>
    </source>
</evidence>
<dbReference type="InterPro" id="IPR035610">
    <property type="entry name" value="SORBS1_SH3_1"/>
</dbReference>
<evidence type="ECO:0000313" key="16">
    <source>
        <dbReference type="Proteomes" id="UP000566314"/>
    </source>
</evidence>
<evidence type="ECO:0000256" key="1">
    <source>
        <dbReference type="ARBA" id="ARBA00004236"/>
    </source>
</evidence>
<dbReference type="CDD" id="cd11916">
    <property type="entry name" value="SH3_Sorbs1_3"/>
    <property type="match status" value="1"/>
</dbReference>
<dbReference type="GO" id="GO:0005737">
    <property type="term" value="C:cytoplasm"/>
    <property type="evidence" value="ECO:0007669"/>
    <property type="project" value="UniProtKB-SubCell"/>
</dbReference>
<evidence type="ECO:0000256" key="6">
    <source>
        <dbReference type="ARBA" id="ARBA00022490"/>
    </source>
</evidence>
<dbReference type="EMBL" id="VZTT01009596">
    <property type="protein sequence ID" value="NXT97910.1"/>
    <property type="molecule type" value="Genomic_DNA"/>
</dbReference>
<reference evidence="15 16" key="1">
    <citation type="submission" date="2019-09" db="EMBL/GenBank/DDBJ databases">
        <title>Bird 10,000 Genomes (B10K) Project - Family phase.</title>
        <authorList>
            <person name="Zhang G."/>
        </authorList>
    </citation>
    <scope>NUCLEOTIDE SEQUENCE [LARGE SCALE GENOMIC DNA]</scope>
    <source>
        <strain evidence="15">B10K-DU-012-02</strain>
    </source>
</reference>
<name>A0A7L3H115_9PASS</name>
<evidence type="ECO:0000256" key="4">
    <source>
        <dbReference type="ARBA" id="ARBA00022443"/>
    </source>
</evidence>
<dbReference type="InterPro" id="IPR035606">
    <property type="entry name" value="SORBS1_SH3"/>
</dbReference>
<dbReference type="SMART" id="SM00459">
    <property type="entry name" value="Sorb"/>
    <property type="match status" value="1"/>
</dbReference>
<dbReference type="SUPFAM" id="SSF50044">
    <property type="entry name" value="SH3-domain"/>
    <property type="match status" value="3"/>
</dbReference>
<dbReference type="AlphaFoldDB" id="A0A7L3H115"/>
<feature type="region of interest" description="Disordered" evidence="12">
    <location>
        <begin position="313"/>
        <end position="336"/>
    </location>
</feature>
<feature type="domain" description="SH3" evidence="13">
    <location>
        <begin position="824"/>
        <end position="885"/>
    </location>
</feature>
<dbReference type="Pfam" id="PF07653">
    <property type="entry name" value="SH3_2"/>
    <property type="match status" value="1"/>
</dbReference>
<dbReference type="CDD" id="cd11919">
    <property type="entry name" value="SH3_Sorbs1_1"/>
    <property type="match status" value="1"/>
</dbReference>
<dbReference type="Proteomes" id="UP000566314">
    <property type="component" value="Unassembled WGS sequence"/>
</dbReference>
<feature type="region of interest" description="Disordered" evidence="12">
    <location>
        <begin position="428"/>
        <end position="476"/>
    </location>
</feature>
<dbReference type="InterPro" id="IPR003127">
    <property type="entry name" value="SoHo_dom"/>
</dbReference>
<dbReference type="Pfam" id="PF00018">
    <property type="entry name" value="SH3_1"/>
    <property type="match status" value="1"/>
</dbReference>
<feature type="compositionally biased region" description="Polar residues" evidence="12">
    <location>
        <begin position="46"/>
        <end position="60"/>
    </location>
</feature>
<dbReference type="InterPro" id="IPR001452">
    <property type="entry name" value="SH3_domain"/>
</dbReference>
<dbReference type="SMART" id="SM00326">
    <property type="entry name" value="SH3"/>
    <property type="match status" value="3"/>
</dbReference>
<evidence type="ECO:0000259" key="14">
    <source>
        <dbReference type="PROSITE" id="PS50831"/>
    </source>
</evidence>
<evidence type="ECO:0000256" key="5">
    <source>
        <dbReference type="ARBA" id="ARBA00022475"/>
    </source>
</evidence>
<dbReference type="InterPro" id="IPR036028">
    <property type="entry name" value="SH3-like_dom_sf"/>
</dbReference>
<dbReference type="GO" id="GO:0005925">
    <property type="term" value="C:focal adhesion"/>
    <property type="evidence" value="ECO:0007669"/>
    <property type="project" value="UniProtKB-SubCell"/>
</dbReference>
<accession>A0A7L3H115</accession>
<dbReference type="Gene3D" id="2.30.30.40">
    <property type="entry name" value="SH3 Domains"/>
    <property type="match status" value="3"/>
</dbReference>
<feature type="compositionally biased region" description="Basic and acidic residues" evidence="12">
    <location>
        <begin position="462"/>
        <end position="476"/>
    </location>
</feature>
<dbReference type="PROSITE" id="PS50831">
    <property type="entry name" value="SOHO"/>
    <property type="match status" value="1"/>
</dbReference>
<keyword evidence="5" id="KW-1003">Cell membrane</keyword>
<feature type="non-terminal residue" evidence="15">
    <location>
        <position position="1"/>
    </location>
</feature>
<keyword evidence="9" id="KW-0965">Cell junction</keyword>
<feature type="domain" description="SH3" evidence="13">
    <location>
        <begin position="750"/>
        <end position="809"/>
    </location>
</feature>
<dbReference type="FunFam" id="2.30.30.40:FF:000004">
    <property type="entry name" value="Sorbin and SH3 domain-containing protein 1 isoform 2"/>
    <property type="match status" value="1"/>
</dbReference>
<gene>
    <name evidence="15" type="primary">Sorbs1</name>
    <name evidence="15" type="ORF">BUPERY_R05906</name>
</gene>
<protein>
    <submittedName>
        <fullName evidence="15">SRBS1 protein</fullName>
    </submittedName>
</protein>
<comment type="subcellular location">
    <subcellularLocation>
        <location evidence="2">Cell junction</location>
        <location evidence="2">Focal adhesion</location>
    </subcellularLocation>
    <subcellularLocation>
        <location evidence="1">Cell membrane</location>
    </subcellularLocation>
    <subcellularLocation>
        <location evidence="3">Cytoplasm</location>
    </subcellularLocation>
</comment>